<evidence type="ECO:0000313" key="3">
    <source>
        <dbReference type="Proteomes" id="UP000569914"/>
    </source>
</evidence>
<evidence type="ECO:0000313" key="2">
    <source>
        <dbReference type="EMBL" id="NYE72198.1"/>
    </source>
</evidence>
<keyword evidence="1" id="KW-1133">Transmembrane helix</keyword>
<keyword evidence="1" id="KW-0812">Transmembrane</keyword>
<accession>A0A7Y9I8D0</accession>
<dbReference type="Proteomes" id="UP000569914">
    <property type="component" value="Unassembled WGS sequence"/>
</dbReference>
<evidence type="ECO:0000256" key="1">
    <source>
        <dbReference type="SAM" id="Phobius"/>
    </source>
</evidence>
<dbReference type="AlphaFoldDB" id="A0A7Y9I8D0"/>
<dbReference type="PIRSF" id="PIRSF037394">
    <property type="entry name" value="ABC_thiamine-permease_YkoE_prd"/>
    <property type="match status" value="1"/>
</dbReference>
<feature type="transmembrane region" description="Helical" evidence="1">
    <location>
        <begin position="81"/>
        <end position="98"/>
    </location>
</feature>
<sequence>MTTETTSADPHRAVGPLLRWRTVDLITAVMIGVAFGIAFIGWAQVTNLTGPLFLALPPLAGLLGGFWWLPAVIGGLIIRRPGAALLAMLVGASVEPLLGGQWGISTLGSGLFQGIGVELGFLIFGYRRFTALSAMLGGLLAGLLETPYEWLTYYQEWALPYISLYAVTMMISGALLGGLVGLALVKALAATGVLAPFPPGRERAAAHQV</sequence>
<keyword evidence="3" id="KW-1185">Reference proteome</keyword>
<feature type="transmembrane region" description="Helical" evidence="1">
    <location>
        <begin position="104"/>
        <end position="124"/>
    </location>
</feature>
<name>A0A7Y9I8D0_9ACTN</name>
<comment type="caution">
    <text evidence="2">The sequence shown here is derived from an EMBL/GenBank/DDBJ whole genome shotgun (WGS) entry which is preliminary data.</text>
</comment>
<feature type="transmembrane region" description="Helical" evidence="1">
    <location>
        <begin position="25"/>
        <end position="45"/>
    </location>
</feature>
<dbReference type="InterPro" id="IPR017195">
    <property type="entry name" value="ABC_thiamin-permease_prd"/>
</dbReference>
<gene>
    <name evidence="2" type="ORF">BKA15_003527</name>
</gene>
<dbReference type="EMBL" id="JACCBU010000001">
    <property type="protein sequence ID" value="NYE72198.1"/>
    <property type="molecule type" value="Genomic_DNA"/>
</dbReference>
<keyword evidence="1" id="KW-0472">Membrane</keyword>
<feature type="transmembrane region" description="Helical" evidence="1">
    <location>
        <begin position="162"/>
        <end position="185"/>
    </location>
</feature>
<reference evidence="2 3" key="1">
    <citation type="submission" date="2020-07" db="EMBL/GenBank/DDBJ databases">
        <title>Sequencing the genomes of 1000 actinobacteria strains.</title>
        <authorList>
            <person name="Klenk H.-P."/>
        </authorList>
    </citation>
    <scope>NUCLEOTIDE SEQUENCE [LARGE SCALE GENOMIC DNA]</scope>
    <source>
        <strain evidence="2 3">DSM 22083</strain>
    </source>
</reference>
<dbReference type="RefSeq" id="WP_218871425.1">
    <property type="nucleotide sequence ID" value="NZ_JACCBU010000001.1"/>
</dbReference>
<dbReference type="Pfam" id="PF09819">
    <property type="entry name" value="ABC_cobalt"/>
    <property type="match status" value="1"/>
</dbReference>
<proteinExistence type="predicted"/>
<protein>
    <submittedName>
        <fullName evidence="2">Energy-coupling factor transport system substrate-specific component</fullName>
    </submittedName>
</protein>
<feature type="transmembrane region" description="Helical" evidence="1">
    <location>
        <begin position="51"/>
        <end position="69"/>
    </location>
</feature>
<organism evidence="2 3">
    <name type="scientific">Microlunatus parietis</name>
    <dbReference type="NCBI Taxonomy" id="682979"/>
    <lineage>
        <taxon>Bacteria</taxon>
        <taxon>Bacillati</taxon>
        <taxon>Actinomycetota</taxon>
        <taxon>Actinomycetes</taxon>
        <taxon>Propionibacteriales</taxon>
        <taxon>Propionibacteriaceae</taxon>
        <taxon>Microlunatus</taxon>
    </lineage>
</organism>
<feature type="transmembrane region" description="Helical" evidence="1">
    <location>
        <begin position="131"/>
        <end position="150"/>
    </location>
</feature>